<dbReference type="FunFam" id="1.20.5.4820:FF:000002">
    <property type="entry name" value="Myosin heavy chain 10"/>
    <property type="match status" value="1"/>
</dbReference>
<dbReference type="GO" id="GO:0005524">
    <property type="term" value="F:ATP binding"/>
    <property type="evidence" value="ECO:0007669"/>
    <property type="project" value="UniProtKB-UniRule"/>
</dbReference>
<keyword evidence="3 9" id="KW-0067">ATP-binding</keyword>
<comment type="similarity">
    <text evidence="1 9">Belongs to the TRAFAC class myosin-kinesin ATPase superfamily. Myosin family.</text>
</comment>
<keyword evidence="4" id="KW-0112">Calmodulin-binding</keyword>
<keyword evidence="8 9" id="KW-0009">Actin-binding</keyword>
<dbReference type="EMBL" id="JYDH01000008">
    <property type="protein sequence ID" value="KRY41326.1"/>
    <property type="molecule type" value="Genomic_DNA"/>
</dbReference>
<keyword evidence="12" id="KW-1133">Transmembrane helix</keyword>
<dbReference type="PANTHER" id="PTHR13140:SF857">
    <property type="entry name" value="MYOSIN-11"/>
    <property type="match status" value="1"/>
</dbReference>
<feature type="domain" description="Myosin motor" evidence="13">
    <location>
        <begin position="88"/>
        <end position="783"/>
    </location>
</feature>
<dbReference type="GO" id="GO:0060972">
    <property type="term" value="P:left/right pattern formation"/>
    <property type="evidence" value="ECO:0007669"/>
    <property type="project" value="UniProtKB-ARBA"/>
</dbReference>
<keyword evidence="16" id="KW-1185">Reference proteome</keyword>
<dbReference type="Gene3D" id="1.10.10.820">
    <property type="match status" value="1"/>
</dbReference>
<evidence type="ECO:0000256" key="3">
    <source>
        <dbReference type="ARBA" id="ARBA00022840"/>
    </source>
</evidence>
<evidence type="ECO:0000256" key="8">
    <source>
        <dbReference type="ARBA" id="ARBA00023203"/>
    </source>
</evidence>
<dbReference type="GO" id="GO:0016020">
    <property type="term" value="C:membrane"/>
    <property type="evidence" value="ECO:0007669"/>
    <property type="project" value="TreeGrafter"/>
</dbReference>
<dbReference type="Pfam" id="PF02736">
    <property type="entry name" value="Myosin_N"/>
    <property type="match status" value="1"/>
</dbReference>
<dbReference type="FunCoup" id="A0A0V1BX54">
    <property type="interactions" value="312"/>
</dbReference>
<dbReference type="STRING" id="6334.A0A0V1BX54"/>
<dbReference type="InterPro" id="IPR027417">
    <property type="entry name" value="P-loop_NTPase"/>
</dbReference>
<dbReference type="InterPro" id="IPR001609">
    <property type="entry name" value="Myosin_head_motor_dom-like"/>
</dbReference>
<dbReference type="PANTHER" id="PTHR13140">
    <property type="entry name" value="MYOSIN"/>
    <property type="match status" value="1"/>
</dbReference>
<evidence type="ECO:0000256" key="5">
    <source>
        <dbReference type="ARBA" id="ARBA00023054"/>
    </source>
</evidence>
<evidence type="ECO:0000313" key="16">
    <source>
        <dbReference type="Proteomes" id="UP000054776"/>
    </source>
</evidence>
<feature type="transmembrane region" description="Helical" evidence="12">
    <location>
        <begin position="1942"/>
        <end position="1964"/>
    </location>
</feature>
<dbReference type="InterPro" id="IPR002928">
    <property type="entry name" value="Myosin_tail"/>
</dbReference>
<feature type="coiled-coil region" evidence="10">
    <location>
        <begin position="844"/>
        <end position="1458"/>
    </location>
</feature>
<dbReference type="InterPro" id="IPR008989">
    <property type="entry name" value="Myosin_S1_N"/>
</dbReference>
<dbReference type="PROSITE" id="PS50096">
    <property type="entry name" value="IQ"/>
    <property type="match status" value="1"/>
</dbReference>
<dbReference type="InParanoid" id="A0A0V1BX54"/>
<reference evidence="15 16" key="1">
    <citation type="submission" date="2015-01" db="EMBL/GenBank/DDBJ databases">
        <title>Evolution of Trichinella species and genotypes.</title>
        <authorList>
            <person name="Korhonen P.K."/>
            <person name="Edoardo P."/>
            <person name="Giuseppe L.R."/>
            <person name="Gasser R.B."/>
        </authorList>
    </citation>
    <scope>NUCLEOTIDE SEQUENCE [LARGE SCALE GENOMIC DNA]</scope>
    <source>
        <strain evidence="15">ISS3</strain>
    </source>
</reference>
<evidence type="ECO:0000259" key="13">
    <source>
        <dbReference type="PROSITE" id="PS51456"/>
    </source>
</evidence>
<dbReference type="SUPFAM" id="SSF90257">
    <property type="entry name" value="Myosin rod fragments"/>
    <property type="match status" value="4"/>
</dbReference>
<gene>
    <name evidence="15" type="primary">zip</name>
    <name evidence="15" type="ORF">T01_3304</name>
</gene>
<dbReference type="Gene3D" id="1.20.58.530">
    <property type="match status" value="1"/>
</dbReference>
<feature type="coiled-coil region" evidence="10">
    <location>
        <begin position="1853"/>
        <end position="1941"/>
    </location>
</feature>
<evidence type="ECO:0000256" key="2">
    <source>
        <dbReference type="ARBA" id="ARBA00022741"/>
    </source>
</evidence>
<evidence type="ECO:0000256" key="7">
    <source>
        <dbReference type="ARBA" id="ARBA00023175"/>
    </source>
</evidence>
<dbReference type="GO" id="GO:0005863">
    <property type="term" value="C:striated muscle myosin thick filament"/>
    <property type="evidence" value="ECO:0007669"/>
    <property type="project" value="UniProtKB-ARBA"/>
</dbReference>
<sequence length="2031" mass="235384">MNDRWRQLCPEEDLKYLVASQDGREEQILQPEWGRQRMVWVPHETAGFVAARIVEEKGDMVVVEIVDTGKKLEISEEMVEKMNPPKYEKVPDMADLTCLNEACVLHNLKARYYSGMIYTYSGLFCVVINPYEKLPIYKEAIIEMYKGQKRHEVPPHVFAIADTAYRNMLQERDDQSILCTGESGAGKTENTKKVIQYLTYVAGTSRTPKCGTSQAVNTRGELEQQLLQANPILEAFGNAKTVKNDNSSRFGKFIRINFDMSGFICGANIESYLLEKSRANRQAKDERSFHIFYQFLQGTTEEEKKAFVLNKVDQYRFLANGYIALPGVDDAAEFHNTVRSMRIMNFLDDEISAILRVVSAVLHFGNLEFIQDKKSDQAMLPDDTVYQKVCRLLGLSVSELSKALIRPRIKVGRDYVHKSQSKEQAEFSVEAISKACYERLFKWLVHRINKSLDRTKRQSASFIGILDIAGFEIFNLNSFEQLCINYTNEKLQQLFNHTMFILEQEEYQKEGIDWQFIDFGLDLQPTIDLIEKPMGILSLLDEDCWFPKATDKSYTEKLKANHSKHPKFIIPDFKAASDFALLHYAGRVDYSTKQWLMKNMDPLNENVVALLQNSSDPFVVSIWKDAEFAGIGATEVNETTFGVRTKKGMFRTVSQLYKEQLNRLMGLLRNSTPHFVRCIIPNYEKKNGKLDAMLVLEQLRCNGVLEGIRICRAGFPNRIPFQEFRHRYEILCPNVISRGFMDGKEAVKKMVDYLDLEPVLYRIGQSKIFFRAGILAELEDERDRQLSGLIAKFQAICRGVLSRRYYHKRVQQFNAIRVIQRNGLAYLKLRHWKWWRLFTKVKPLLQVTNQEERLQHKEEELQRLKDHMQRQDVDIRELEKKLQQLIEEKAVLVEQLQAETEACVEADDARLRILQKKNELEEHVNELTARLEEEEEKIQNAFTEKKRFMMNISDLENQLECEEASRQKLELEKTQIENKLKKAEEALAVLDDSHSKVYAYKFYMYLLKEKKYAEERCADVSKKLSEEEDRSKSLQKLKVKYETQVVEHEESLTKERQACARCDIEKLKRKLEAEVNDLKDHLSEKRHLLDELQQQLARREEELAHALAKVDEENASKQNFAKRLREYESQVNELQEDLESEKVLRVKAEKQKRDLAGELESLKAELEETHDHSTIQQELRTKREEEVAHLKKMLEEEATLREQLLQENKQKYMMQIEAISDTVEQLRKGKQQAEKTKSVLESEVAGLTADLNNAQMAKQESDRRRKQVEAQLMEANGRLGDLERLKAENSDQLAKYQTELENAQKAAEDAETKLTSATKELALVQLQSAELQDLLQEETRAKLLLQNKLRNLENDCSLVKEQKEELEESKQNAEKTIQALQLQMVELKKKNEEVSVEIMEEAKKKAQKEIEIVQKKLQEVMVEKDRVERSKKKIQQEVEDLKVEFENLKASHSEMEKKQRKFDQQLADERSHSAKLNCELDVATQDIRERETKILSLTKELEELREQLSEADRVKRCMQLELNDFISSKDNAGKNVHELEKAIRALDDTVASQKIHITELEDALQLTEDARLRLEVNLQALRTEHERTLQTKESDANEKRKQLLKQISELEEELESERHVKTTALNNKRKLEVQLRELEVQLEASNRVKEDSGKQLKKIMQQWKEVCRELEETRQLRDDGLATIRELEKRIRTAESDAAAAQSQLESAVSARKVAESERDELFDQLHEVNARGALATEERRRFEEKIRALEEELEDEGSSLELSNEKLRKAHMQLDHLSSELASEKANSNNLESVRDTLERANRELKEKLVALETGQRNKIKTLTSALELKIADLESKLSTESSERAVMSRVLKKTERRFADLSAQVDEDRRQFEQLKDEVDFLAREQNLNRIKQMKRQLAENDDEIAKMHTKCRKAVRDVEELTIANEALLKENSNLRSRLSMLISVAVGFALCFFIQLIIWTQKRVPDQSIKPAAYGFRGSGMLNRTGSTDLLDMSDGSLASREGSLPDESVQPLPSNGNASDSGSKFE</sequence>
<dbReference type="GO" id="GO:0051015">
    <property type="term" value="F:actin filament binding"/>
    <property type="evidence" value="ECO:0007669"/>
    <property type="project" value="InterPro"/>
</dbReference>
<dbReference type="Pfam" id="PF01576">
    <property type="entry name" value="Myosin_tail_1"/>
    <property type="match status" value="1"/>
</dbReference>
<keyword evidence="6 9" id="KW-0518">Myosin</keyword>
<feature type="coiled-coil region" evidence="10">
    <location>
        <begin position="1487"/>
        <end position="1819"/>
    </location>
</feature>
<dbReference type="InterPro" id="IPR036961">
    <property type="entry name" value="Kinesin_motor_dom_sf"/>
</dbReference>
<keyword evidence="12" id="KW-0472">Membrane</keyword>
<dbReference type="Proteomes" id="UP000054776">
    <property type="component" value="Unassembled WGS sequence"/>
</dbReference>
<dbReference type="FunFam" id="1.10.10.820:FF:000001">
    <property type="entry name" value="Myosin heavy chain"/>
    <property type="match status" value="1"/>
</dbReference>
<keyword evidence="2 9" id="KW-0547">Nucleotide-binding</keyword>
<evidence type="ECO:0000256" key="9">
    <source>
        <dbReference type="PROSITE-ProRule" id="PRU00782"/>
    </source>
</evidence>
<comment type="caution">
    <text evidence="15">The sequence shown here is derived from an EMBL/GenBank/DDBJ whole genome shotgun (WGS) entry which is preliminary data.</text>
</comment>
<feature type="domain" description="Myosin N-terminal SH3-like" evidence="14">
    <location>
        <begin position="34"/>
        <end position="84"/>
    </location>
</feature>
<dbReference type="Gene3D" id="1.20.5.340">
    <property type="match status" value="2"/>
</dbReference>
<dbReference type="PROSITE" id="PS51844">
    <property type="entry name" value="SH3_LIKE"/>
    <property type="match status" value="1"/>
</dbReference>
<dbReference type="GO" id="GO:0007015">
    <property type="term" value="P:actin filament organization"/>
    <property type="evidence" value="ECO:0007669"/>
    <property type="project" value="TreeGrafter"/>
</dbReference>
<dbReference type="GO" id="GO:0016459">
    <property type="term" value="C:myosin complex"/>
    <property type="evidence" value="ECO:0007669"/>
    <property type="project" value="UniProtKB-KW"/>
</dbReference>
<name>A0A0V1BX54_TRISP</name>
<dbReference type="Gene3D" id="2.30.30.360">
    <property type="entry name" value="Myosin S1 fragment, N-terminal"/>
    <property type="match status" value="1"/>
</dbReference>
<dbReference type="GO" id="GO:0000146">
    <property type="term" value="F:microfilament motor activity"/>
    <property type="evidence" value="ECO:0007669"/>
    <property type="project" value="TreeGrafter"/>
</dbReference>
<dbReference type="GO" id="GO:0005516">
    <property type="term" value="F:calmodulin binding"/>
    <property type="evidence" value="ECO:0007669"/>
    <property type="project" value="UniProtKB-KW"/>
</dbReference>
<feature type="region of interest" description="Actin-binding" evidence="9">
    <location>
        <begin position="661"/>
        <end position="683"/>
    </location>
</feature>
<evidence type="ECO:0000313" key="15">
    <source>
        <dbReference type="EMBL" id="KRY41326.1"/>
    </source>
</evidence>
<dbReference type="InterPro" id="IPR004009">
    <property type="entry name" value="SH3_Myosin"/>
</dbReference>
<keyword evidence="12" id="KW-0812">Transmembrane</keyword>
<dbReference type="PRINTS" id="PR00193">
    <property type="entry name" value="MYOSINHEAVY"/>
</dbReference>
<evidence type="ECO:0000256" key="1">
    <source>
        <dbReference type="ARBA" id="ARBA00008314"/>
    </source>
</evidence>
<evidence type="ECO:0000256" key="10">
    <source>
        <dbReference type="SAM" id="Coils"/>
    </source>
</evidence>
<evidence type="ECO:0000256" key="11">
    <source>
        <dbReference type="SAM" id="MobiDB-lite"/>
    </source>
</evidence>
<dbReference type="Gene3D" id="1.20.120.720">
    <property type="entry name" value="Myosin VI head, motor domain, U50 subdomain"/>
    <property type="match status" value="1"/>
</dbReference>
<dbReference type="eggNOG" id="KOG0161">
    <property type="taxonomic scope" value="Eukaryota"/>
</dbReference>
<dbReference type="SMART" id="SM00242">
    <property type="entry name" value="MYSc"/>
    <property type="match status" value="1"/>
</dbReference>
<feature type="binding site" evidence="9">
    <location>
        <begin position="181"/>
        <end position="188"/>
    </location>
    <ligand>
        <name>ATP</name>
        <dbReference type="ChEBI" id="CHEBI:30616"/>
    </ligand>
</feature>
<dbReference type="FunFam" id="3.40.850.10:FF:000101">
    <property type="entry name" value="Slow myosin heavy chain 2"/>
    <property type="match status" value="1"/>
</dbReference>
<dbReference type="FunFam" id="1.20.58.530:FF:000003">
    <property type="entry name" value="Myosin heavy chain 10"/>
    <property type="match status" value="1"/>
</dbReference>
<dbReference type="CDD" id="cd01377">
    <property type="entry name" value="MYSc_class_II"/>
    <property type="match status" value="1"/>
</dbReference>
<dbReference type="Gene3D" id="1.20.5.4820">
    <property type="match status" value="1"/>
</dbReference>
<dbReference type="FunFam" id="1.20.120.720:FF:000001">
    <property type="entry name" value="Myosin heavy chain, muscle"/>
    <property type="match status" value="1"/>
</dbReference>
<proteinExistence type="inferred from homology"/>
<evidence type="ECO:0000259" key="14">
    <source>
        <dbReference type="PROSITE" id="PS51844"/>
    </source>
</evidence>
<evidence type="ECO:0000256" key="4">
    <source>
        <dbReference type="ARBA" id="ARBA00022860"/>
    </source>
</evidence>
<dbReference type="Pfam" id="PF00063">
    <property type="entry name" value="Myosin_head"/>
    <property type="match status" value="1"/>
</dbReference>
<dbReference type="GO" id="GO:0045177">
    <property type="term" value="C:apical part of cell"/>
    <property type="evidence" value="ECO:0007669"/>
    <property type="project" value="UniProtKB-ARBA"/>
</dbReference>
<feature type="region of interest" description="Disordered" evidence="11">
    <location>
        <begin position="1994"/>
        <end position="2031"/>
    </location>
</feature>
<evidence type="ECO:0000256" key="12">
    <source>
        <dbReference type="SAM" id="Phobius"/>
    </source>
</evidence>
<dbReference type="PROSITE" id="PS51456">
    <property type="entry name" value="MYOSIN_MOTOR"/>
    <property type="match status" value="1"/>
</dbReference>
<dbReference type="OrthoDB" id="10055605at2759"/>
<organism evidence="15 16">
    <name type="scientific">Trichinella spiralis</name>
    <name type="common">Trichina worm</name>
    <dbReference type="NCBI Taxonomy" id="6334"/>
    <lineage>
        <taxon>Eukaryota</taxon>
        <taxon>Metazoa</taxon>
        <taxon>Ecdysozoa</taxon>
        <taxon>Nematoda</taxon>
        <taxon>Enoplea</taxon>
        <taxon>Dorylaimia</taxon>
        <taxon>Trichinellida</taxon>
        <taxon>Trichinellidae</taxon>
        <taxon>Trichinella</taxon>
    </lineage>
</organism>
<accession>A0A0V1BX54</accession>
<dbReference type="SUPFAM" id="SSF52540">
    <property type="entry name" value="P-loop containing nucleoside triphosphate hydrolases"/>
    <property type="match status" value="1"/>
</dbReference>
<keyword evidence="7 9" id="KW-0505">Motor protein</keyword>
<evidence type="ECO:0000256" key="6">
    <source>
        <dbReference type="ARBA" id="ARBA00023123"/>
    </source>
</evidence>
<dbReference type="Gene3D" id="3.40.850.10">
    <property type="entry name" value="Kinesin motor domain"/>
    <property type="match status" value="1"/>
</dbReference>
<feature type="compositionally biased region" description="Polar residues" evidence="11">
    <location>
        <begin position="2016"/>
        <end position="2031"/>
    </location>
</feature>
<protein>
    <submittedName>
        <fullName evidence="15">Myosin heavy chain, non-muscle</fullName>
    </submittedName>
</protein>
<keyword evidence="5 10" id="KW-0175">Coiled coil</keyword>